<feature type="compositionally biased region" description="Basic and acidic residues" evidence="1">
    <location>
        <begin position="922"/>
        <end position="936"/>
    </location>
</feature>
<dbReference type="Pfam" id="PF13374">
    <property type="entry name" value="TPR_10"/>
    <property type="match status" value="1"/>
</dbReference>
<dbReference type="Proteomes" id="UP000295573">
    <property type="component" value="Unassembled WGS sequence"/>
</dbReference>
<feature type="compositionally biased region" description="Polar residues" evidence="1">
    <location>
        <begin position="719"/>
        <end position="731"/>
    </location>
</feature>
<feature type="transmembrane region" description="Helical" evidence="2">
    <location>
        <begin position="23"/>
        <end position="46"/>
    </location>
</feature>
<dbReference type="Gene3D" id="1.25.40.10">
    <property type="entry name" value="Tetratricopeptide repeat domain"/>
    <property type="match status" value="2"/>
</dbReference>
<reference evidence="4 5" key="1">
    <citation type="journal article" date="2015" name="Stand. Genomic Sci.">
        <title>Genomic Encyclopedia of Bacterial and Archaeal Type Strains, Phase III: the genomes of soil and plant-associated and newly described type strains.</title>
        <authorList>
            <person name="Whitman W.B."/>
            <person name="Woyke T."/>
            <person name="Klenk H.P."/>
            <person name="Zhou Y."/>
            <person name="Lilburn T.G."/>
            <person name="Beck B.J."/>
            <person name="De Vos P."/>
            <person name="Vandamme P."/>
            <person name="Eisen J.A."/>
            <person name="Garrity G."/>
            <person name="Hugenholtz P."/>
            <person name="Kyrpides N.C."/>
        </authorList>
    </citation>
    <scope>NUCLEOTIDE SEQUENCE [LARGE SCALE GENOMIC DNA]</scope>
    <source>
        <strain evidence="4 5">VKM Ac-2541</strain>
    </source>
</reference>
<evidence type="ECO:0000256" key="2">
    <source>
        <dbReference type="SAM" id="Phobius"/>
    </source>
</evidence>
<dbReference type="InterPro" id="IPR007111">
    <property type="entry name" value="NACHT_NTPase"/>
</dbReference>
<comment type="caution">
    <text evidence="4">The sequence shown here is derived from an EMBL/GenBank/DDBJ whole genome shotgun (WGS) entry which is preliminary data.</text>
</comment>
<dbReference type="PANTHER" id="PTHR46082">
    <property type="entry name" value="ATP/GTP-BINDING PROTEIN-RELATED"/>
    <property type="match status" value="1"/>
</dbReference>
<dbReference type="SUPFAM" id="SSF52540">
    <property type="entry name" value="P-loop containing nucleoside triphosphate hydrolases"/>
    <property type="match status" value="1"/>
</dbReference>
<name>A0A4R2IEY3_9ACTN</name>
<dbReference type="Gene3D" id="3.40.50.300">
    <property type="entry name" value="P-loop containing nucleotide triphosphate hydrolases"/>
    <property type="match status" value="1"/>
</dbReference>
<keyword evidence="2" id="KW-1133">Transmembrane helix</keyword>
<evidence type="ECO:0000313" key="4">
    <source>
        <dbReference type="EMBL" id="TCO42359.1"/>
    </source>
</evidence>
<protein>
    <submittedName>
        <fullName evidence="4">NB-ARC domain-containing protein</fullName>
    </submittedName>
</protein>
<dbReference type="SUPFAM" id="SSF48452">
    <property type="entry name" value="TPR-like"/>
    <property type="match status" value="3"/>
</dbReference>
<feature type="region of interest" description="Disordered" evidence="1">
    <location>
        <begin position="713"/>
        <end position="732"/>
    </location>
</feature>
<dbReference type="InterPro" id="IPR053137">
    <property type="entry name" value="NLR-like"/>
</dbReference>
<keyword evidence="5" id="KW-1185">Reference proteome</keyword>
<accession>A0A4R2IEY3</accession>
<dbReference type="PANTHER" id="PTHR46082:SF6">
    <property type="entry name" value="AAA+ ATPASE DOMAIN-CONTAINING PROTEIN-RELATED"/>
    <property type="match status" value="1"/>
</dbReference>
<feature type="transmembrane region" description="Helical" evidence="2">
    <location>
        <begin position="97"/>
        <end position="118"/>
    </location>
</feature>
<organism evidence="4 5">
    <name type="scientific">Kribbella antiqua</name>
    <dbReference type="NCBI Taxonomy" id="2512217"/>
    <lineage>
        <taxon>Bacteria</taxon>
        <taxon>Bacillati</taxon>
        <taxon>Actinomycetota</taxon>
        <taxon>Actinomycetes</taxon>
        <taxon>Propionibacteriales</taxon>
        <taxon>Kribbellaceae</taxon>
        <taxon>Kribbella</taxon>
    </lineage>
</organism>
<gene>
    <name evidence="4" type="ORF">EV646_114183</name>
</gene>
<feature type="region of interest" description="Disordered" evidence="1">
    <location>
        <begin position="918"/>
        <end position="949"/>
    </location>
</feature>
<dbReference type="Pfam" id="PF13424">
    <property type="entry name" value="TPR_12"/>
    <property type="match status" value="3"/>
</dbReference>
<sequence>MTRWRWVVKRLRRGTRRVLKRRWPWYVLAVAGVLLISARWLSPILVGAVEEYFGASVETRDQLSSPVSLAVGFASLVLSAIGLRWQSRSFQSPAEQVATGPVVAPVAGMASLAVPAVGTVKPVRGRGELVSELLLLHKWRGHRIRARVRILYGRGGEGKTTVAQQVAILAERREVSVWWISAAEETELQTGMRQLARRLGATVQELEREWVENAPDVLWRRLTAYPDRWLLVIDNADDSRMLAPHDEPVAYQRGWLRPVNTKRGAILVTSREGDPATWGEWCQLHLVEPLSPVDGADVLLDHVPSHAGSHNDAKGLSIRLGGSPLALTLTGRYLADANRVPLPGGITTFSAYRDALDRGNLAALFPDRGDQSEQPRRVIAQTWELSLELLADRGLRSARTLLRLLALFADAPIPHHQLLDPDVLAASPLFSGIEAAHLRRVLHGLDALGLINLGNDSGIEPAAAAGAIPTIRLHLLIRDVSLHHLRGTPQLRPTIALAAQLLELATSSSRVGEVADPAAWPTWHNLMPHTVHMLKLAAATSDPDLQTIANATHAALRGTQYLSHSGLYTLALSDSQTIRDITSQLLGAEHPSTLQARDNLALCTGQAGDWQSARDQFAELLPIRHRVLGPDHPDTLTTRNHLAEWRGQAGDPAGARDELAELLPIRQRVLGPEHPDTLTTRNDLALWTGRGGDASAARDQFAELLPIRERVLGPEHPDTLTTRNDLASWTGQAGDPVAARDQFAELLPIRERVLGNEHPDTRGTRGNLATWTGWAGDSEAARDRFAELLNTSLQLVGPKHPDTLRCRQGLAIWTGYAGDPAAARDQLTELLPVQEAVQGASHPETLITRTNIAIWNIRLGDLVLAQNQLTELLPIREQLQGPEHPDTLGIREALAHCAYKAGDWDAAKEQLARVLAAQERSLGPEHPDTVDSRNELAKWSGDATDQPFT</sequence>
<proteinExistence type="predicted"/>
<feature type="domain" description="NACHT" evidence="3">
    <location>
        <begin position="148"/>
        <end position="277"/>
    </location>
</feature>
<dbReference type="EMBL" id="SLWR01000014">
    <property type="protein sequence ID" value="TCO42359.1"/>
    <property type="molecule type" value="Genomic_DNA"/>
</dbReference>
<dbReference type="Pfam" id="PF05729">
    <property type="entry name" value="NACHT"/>
    <property type="match status" value="1"/>
</dbReference>
<dbReference type="AlphaFoldDB" id="A0A4R2IEY3"/>
<keyword evidence="2" id="KW-0812">Transmembrane</keyword>
<feature type="transmembrane region" description="Helical" evidence="2">
    <location>
        <begin position="66"/>
        <end position="85"/>
    </location>
</feature>
<evidence type="ECO:0000313" key="5">
    <source>
        <dbReference type="Proteomes" id="UP000295573"/>
    </source>
</evidence>
<evidence type="ECO:0000256" key="1">
    <source>
        <dbReference type="SAM" id="MobiDB-lite"/>
    </source>
</evidence>
<evidence type="ECO:0000259" key="3">
    <source>
        <dbReference type="Pfam" id="PF05729"/>
    </source>
</evidence>
<dbReference type="InterPro" id="IPR027417">
    <property type="entry name" value="P-loop_NTPase"/>
</dbReference>
<dbReference type="PRINTS" id="PR00364">
    <property type="entry name" value="DISEASERSIST"/>
</dbReference>
<keyword evidence="2" id="KW-0472">Membrane</keyword>
<dbReference type="InterPro" id="IPR011990">
    <property type="entry name" value="TPR-like_helical_dom_sf"/>
</dbReference>